<dbReference type="EMBL" id="CP009334">
    <property type="protein sequence ID" value="AJG74195.1"/>
    <property type="molecule type" value="Genomic_DNA"/>
</dbReference>
<geneLocation type="plasmid" evidence="3 5">
    <name>unnamed3</name>
</geneLocation>
<dbReference type="AlphaFoldDB" id="A0A0B5NCZ2"/>
<evidence type="ECO:0000313" key="2">
    <source>
        <dbReference type="EMBL" id="MDR4174876.1"/>
    </source>
</evidence>
<keyword evidence="3" id="KW-0614">Plasmid</keyword>
<dbReference type="EMBL" id="CP053979">
    <property type="protein sequence ID" value="QKH22753.1"/>
    <property type="molecule type" value="Genomic_DNA"/>
</dbReference>
<evidence type="ECO:0000313" key="3">
    <source>
        <dbReference type="EMBL" id="QKH22753.1"/>
    </source>
</evidence>
<dbReference type="EMBL" id="VKQN01000001">
    <property type="protein sequence ID" value="MDR4174876.1"/>
    <property type="molecule type" value="Genomic_DNA"/>
</dbReference>
<sequence length="90" mass="10122">MGLKKVTLAQVKASVKKNKSWNGYVAPNKVAEFHVNQGWHLGVQINVMTNDNGDLFVGGQHLLTRYLENFQYHNCNNEVGTGVAYWELTS</sequence>
<name>A0A0B5NCZ2_BACTU</name>
<reference evidence="1 4" key="1">
    <citation type="journal article" date="2015" name="Genome Announc.">
        <title>Complete genome sequences for 35 biothreat assay-relevant bacillus species.</title>
        <authorList>
            <person name="Johnson S.L."/>
            <person name="Daligault H.E."/>
            <person name="Davenport K.W."/>
            <person name="Jaissle J."/>
            <person name="Frey K.G."/>
            <person name="Ladner J.T."/>
            <person name="Broomall S.M."/>
            <person name="Bishop-Lilly K.A."/>
            <person name="Bruce D.C."/>
            <person name="Gibbons H.S."/>
            <person name="Coyne S.R."/>
            <person name="Lo C.C."/>
            <person name="Meincke L."/>
            <person name="Munk A.C."/>
            <person name="Koroleva G.I."/>
            <person name="Rosenzweig C.N."/>
            <person name="Palacios G.F."/>
            <person name="Redden C.L."/>
            <person name="Minogue T.D."/>
            <person name="Chain P.S."/>
        </authorList>
    </citation>
    <scope>NUCLEOTIDE SEQUENCE [LARGE SCALE GENOMIC DNA]</scope>
    <source>
        <strain evidence="1 4">HD1011</strain>
        <plasmid evidence="1 4">2</plasmid>
    </source>
</reference>
<dbReference type="Proteomes" id="UP000501107">
    <property type="component" value="Plasmid unnamed3"/>
</dbReference>
<evidence type="ECO:0000313" key="4">
    <source>
        <dbReference type="Proteomes" id="UP000031876"/>
    </source>
</evidence>
<gene>
    <name evidence="1" type="ORF">BF38_5805</name>
    <name evidence="2" type="ORF">FO599_01855</name>
    <name evidence="3" type="ORF">FOC89_01845</name>
</gene>
<dbReference type="Proteomes" id="UP000031876">
    <property type="component" value="Plasmid 2"/>
</dbReference>
<dbReference type="Proteomes" id="UP001181533">
    <property type="component" value="Unassembled WGS sequence"/>
</dbReference>
<proteinExistence type="predicted"/>
<evidence type="ECO:0000313" key="1">
    <source>
        <dbReference type="EMBL" id="AJG74195.1"/>
    </source>
</evidence>
<geneLocation type="plasmid" evidence="1 4">
    <name>2</name>
</geneLocation>
<reference evidence="3 5" key="3">
    <citation type="submission" date="2020-05" db="EMBL/GenBank/DDBJ databases">
        <title>FDA dAtabase for Regulatory Grade micrObial Sequences (FDA-ARGOS): Supporting development and validation of Infectious Disease Dx tests.</title>
        <authorList>
            <person name="Nelson B."/>
            <person name="Plummer A."/>
            <person name="Tallon L."/>
            <person name="Sadzewicz L."/>
            <person name="Zhao X."/>
            <person name="Vavikolanu K."/>
            <person name="Mehta A."/>
            <person name="Aluvathingal J."/>
            <person name="Nadendla S."/>
            <person name="Myers T."/>
            <person name="Yan Y."/>
            <person name="Sichtig H."/>
        </authorList>
    </citation>
    <scope>NUCLEOTIDE SEQUENCE [LARGE SCALE GENOMIC DNA]</scope>
    <source>
        <strain evidence="3 5">FDAARGOS_795</strain>
        <plasmid evidence="3 5">unnamed3</plasmid>
    </source>
</reference>
<dbReference type="KEGG" id="btw:BF38_5805"/>
<dbReference type="RefSeq" id="WP_000523337.1">
    <property type="nucleotide sequence ID" value="NZ_CP009334.1"/>
</dbReference>
<evidence type="ECO:0000313" key="5">
    <source>
        <dbReference type="Proteomes" id="UP000501107"/>
    </source>
</evidence>
<reference evidence="2" key="2">
    <citation type="submission" date="2019-07" db="EMBL/GenBank/DDBJ databases">
        <title>Phylogenomic Reclassification of ATCC Bacillus Strains and Various Taxa within the Genus Bacillus.</title>
        <authorList>
            <person name="Riojas M.A."/>
            <person name="Frank A.M."/>
            <person name="Fenn S.L."/>
            <person name="King S.P."/>
            <person name="Brower S.M."/>
            <person name="Hazbon M.H."/>
        </authorList>
    </citation>
    <scope>NUCLEOTIDE SEQUENCE</scope>
    <source>
        <strain evidence="2">ATCC 35646</strain>
    </source>
</reference>
<accession>A0A0B5NCZ2</accession>
<organism evidence="3 5">
    <name type="scientific">Bacillus thuringiensis</name>
    <dbReference type="NCBI Taxonomy" id="1428"/>
    <lineage>
        <taxon>Bacteria</taxon>
        <taxon>Bacillati</taxon>
        <taxon>Bacillota</taxon>
        <taxon>Bacilli</taxon>
        <taxon>Bacillales</taxon>
        <taxon>Bacillaceae</taxon>
        <taxon>Bacillus</taxon>
        <taxon>Bacillus cereus group</taxon>
    </lineage>
</organism>
<protein>
    <submittedName>
        <fullName evidence="3">Uncharacterized protein</fullName>
    </submittedName>
</protein>